<evidence type="ECO:0000256" key="10">
    <source>
        <dbReference type="SAM" id="Phobius"/>
    </source>
</evidence>
<keyword evidence="6 10" id="KW-0812">Transmembrane</keyword>
<dbReference type="Proteomes" id="UP000681317">
    <property type="component" value="Chromosome"/>
</dbReference>
<dbReference type="InterPro" id="IPR003594">
    <property type="entry name" value="HATPase_dom"/>
</dbReference>
<feature type="domain" description="Histidine kinase/HSP90-like ATPase" evidence="11">
    <location>
        <begin position="501"/>
        <end position="611"/>
    </location>
</feature>
<dbReference type="Pfam" id="PF00512">
    <property type="entry name" value="HisKA"/>
    <property type="match status" value="1"/>
</dbReference>
<feature type="domain" description="CHASE" evidence="13">
    <location>
        <begin position="89"/>
        <end position="279"/>
    </location>
</feature>
<dbReference type="Gene3D" id="3.30.450.350">
    <property type="entry name" value="CHASE domain"/>
    <property type="match status" value="1"/>
</dbReference>
<dbReference type="EMBL" id="AP024545">
    <property type="protein sequence ID" value="BCT93875.1"/>
    <property type="molecule type" value="Genomic_DNA"/>
</dbReference>
<evidence type="ECO:0000256" key="7">
    <source>
        <dbReference type="ARBA" id="ARBA00022777"/>
    </source>
</evidence>
<evidence type="ECO:0000256" key="2">
    <source>
        <dbReference type="ARBA" id="ARBA00004370"/>
    </source>
</evidence>
<dbReference type="Pfam" id="PF02518">
    <property type="entry name" value="HATPase_c"/>
    <property type="match status" value="1"/>
</dbReference>
<evidence type="ECO:0000259" key="11">
    <source>
        <dbReference type="SMART" id="SM00387"/>
    </source>
</evidence>
<comment type="catalytic activity">
    <reaction evidence="1">
        <text>ATP + protein L-histidine = ADP + protein N-phospho-L-histidine.</text>
        <dbReference type="EC" id="2.7.13.3"/>
    </reaction>
</comment>
<dbReference type="InterPro" id="IPR036890">
    <property type="entry name" value="HATPase_C_sf"/>
</dbReference>
<organism evidence="14 15">
    <name type="scientific">Noviluteimonas caseinilytica</name>
    <dbReference type="NCBI Taxonomy" id="2675101"/>
    <lineage>
        <taxon>Bacteria</taxon>
        <taxon>Pseudomonadati</taxon>
        <taxon>Pseudomonadota</taxon>
        <taxon>Gammaproteobacteria</taxon>
        <taxon>Lysobacterales</taxon>
        <taxon>Lysobacteraceae</taxon>
        <taxon>Noviluteimonas</taxon>
    </lineage>
</organism>
<dbReference type="InterPro" id="IPR004358">
    <property type="entry name" value="Sig_transdc_His_kin-like_C"/>
</dbReference>
<sequence length="622" mass="68887">MQPVPPNEPIPPDQDAIEATSRSGFVLAVLVLIASTLLVVLAWRAARERELKAAHAEFQASCQEIVELVQQRLVNYELTIRGGAALFASVTRPSPRQWQAYVDGLDLPVRFPAMTGLGFAAYTDAHGMEQLQLDARAAGRGLFSVWPHGVRTHYAPIFYLEPKTAENLNVVGYDMYSEPVRHAAMEAALRDAAPRMTGRVHLLQDLDPEAAGFLVYAPVFRGGQAPATYAERYDALSGWVYSPVRVPRFVATALRPIQRNVAFRILDVTGGTRAMLYSDGDYPLRTDATFRYEQRASSYGRTWQFEFASAPQEVAAPGLRPLRTALVVGLLASLLLFGIAWSLAYTESRAQRLAARMSAAHRRSESRVRALNRTLEARVETRTRELSEANRGLETFAYSISHDLRAPLRAIEGFGRVLGDRYAPVLDDTGRDYLVRIRGAAARMSELIEALLKVSRVGRGELQPELLDLSRMAHEIIAELQAIEPQRRVAVEIAPHLSARGDRALVRSLLQNLLGNAWKFTREKPDGRIEFGVEADGFSFYVSDNGMGFDPAYADKLFRPFQRLHDDAKFAGEGIGLATAKRIVERHGGALFASGVPGEGAVFSFTLAPHPDAEPDRRRTPR</sequence>
<keyword evidence="7" id="KW-0418">Kinase</keyword>
<evidence type="ECO:0000256" key="1">
    <source>
        <dbReference type="ARBA" id="ARBA00000085"/>
    </source>
</evidence>
<keyword evidence="9 10" id="KW-0472">Membrane</keyword>
<dbReference type="SMART" id="SM00387">
    <property type="entry name" value="HATPase_c"/>
    <property type="match status" value="1"/>
</dbReference>
<protein>
    <recommendedName>
        <fullName evidence="3">histidine kinase</fullName>
        <ecNumber evidence="3">2.7.13.3</ecNumber>
    </recommendedName>
</protein>
<evidence type="ECO:0000259" key="13">
    <source>
        <dbReference type="SMART" id="SM01079"/>
    </source>
</evidence>
<reference evidence="14 15" key="1">
    <citation type="submission" date="2021-03" db="EMBL/GenBank/DDBJ databases">
        <title>Complete Genome Sequences of Two Lysobacter Strains Isolated from Sea Water (Lysobacter caseinilyticus) and Soil (Lysobacter helvus) in South Korea.</title>
        <authorList>
            <person name="Watanabe Y."/>
            <person name="Arakawa K."/>
        </authorList>
    </citation>
    <scope>NUCLEOTIDE SEQUENCE [LARGE SCALE GENOMIC DNA]</scope>
    <source>
        <strain evidence="14 15">KVB24</strain>
    </source>
</reference>
<feature type="domain" description="Signal transduction histidine kinase dimerisation/phosphoacceptor" evidence="12">
    <location>
        <begin position="392"/>
        <end position="460"/>
    </location>
</feature>
<evidence type="ECO:0000256" key="5">
    <source>
        <dbReference type="ARBA" id="ARBA00022679"/>
    </source>
</evidence>
<feature type="transmembrane region" description="Helical" evidence="10">
    <location>
        <begin position="325"/>
        <end position="344"/>
    </location>
</feature>
<gene>
    <name evidence="14" type="ORF">LYSCAS_28990</name>
</gene>
<evidence type="ECO:0000256" key="4">
    <source>
        <dbReference type="ARBA" id="ARBA00022553"/>
    </source>
</evidence>
<keyword evidence="15" id="KW-1185">Reference proteome</keyword>
<dbReference type="InterPro" id="IPR036097">
    <property type="entry name" value="HisK_dim/P_sf"/>
</dbReference>
<evidence type="ECO:0000259" key="12">
    <source>
        <dbReference type="SMART" id="SM00388"/>
    </source>
</evidence>
<evidence type="ECO:0000256" key="9">
    <source>
        <dbReference type="ARBA" id="ARBA00023136"/>
    </source>
</evidence>
<evidence type="ECO:0000256" key="3">
    <source>
        <dbReference type="ARBA" id="ARBA00012438"/>
    </source>
</evidence>
<keyword evidence="8 10" id="KW-1133">Transmembrane helix</keyword>
<dbReference type="Gene3D" id="1.10.287.130">
    <property type="match status" value="1"/>
</dbReference>
<dbReference type="SUPFAM" id="SSF55874">
    <property type="entry name" value="ATPase domain of HSP90 chaperone/DNA topoisomerase II/histidine kinase"/>
    <property type="match status" value="1"/>
</dbReference>
<dbReference type="InterPro" id="IPR006189">
    <property type="entry name" value="CHASE_dom"/>
</dbReference>
<evidence type="ECO:0000256" key="6">
    <source>
        <dbReference type="ARBA" id="ARBA00022692"/>
    </source>
</evidence>
<dbReference type="SMART" id="SM00388">
    <property type="entry name" value="HisKA"/>
    <property type="match status" value="1"/>
</dbReference>
<dbReference type="PANTHER" id="PTHR42878:SF15">
    <property type="entry name" value="BACTERIOPHYTOCHROME"/>
    <property type="match status" value="1"/>
</dbReference>
<accession>A0ABM7Q8V6</accession>
<dbReference type="RefSeq" id="WP_213434783.1">
    <property type="nucleotide sequence ID" value="NZ_AP024545.1"/>
</dbReference>
<dbReference type="SUPFAM" id="SSF47384">
    <property type="entry name" value="Homodimeric domain of signal transducing histidine kinase"/>
    <property type="match status" value="1"/>
</dbReference>
<dbReference type="Gene3D" id="3.30.565.10">
    <property type="entry name" value="Histidine kinase-like ATPase, C-terminal domain"/>
    <property type="match status" value="1"/>
</dbReference>
<dbReference type="InterPro" id="IPR050351">
    <property type="entry name" value="BphY/WalK/GraS-like"/>
</dbReference>
<dbReference type="Pfam" id="PF03924">
    <property type="entry name" value="CHASE"/>
    <property type="match status" value="1"/>
</dbReference>
<keyword evidence="5" id="KW-0808">Transferase</keyword>
<comment type="subcellular location">
    <subcellularLocation>
        <location evidence="2">Membrane</location>
    </subcellularLocation>
</comment>
<dbReference type="InterPro" id="IPR003661">
    <property type="entry name" value="HisK_dim/P_dom"/>
</dbReference>
<dbReference type="PRINTS" id="PR00344">
    <property type="entry name" value="BCTRLSENSOR"/>
</dbReference>
<keyword evidence="4" id="KW-0597">Phosphoprotein</keyword>
<dbReference type="InterPro" id="IPR042240">
    <property type="entry name" value="CHASE_sf"/>
</dbReference>
<dbReference type="EC" id="2.7.13.3" evidence="3"/>
<evidence type="ECO:0000313" key="15">
    <source>
        <dbReference type="Proteomes" id="UP000681317"/>
    </source>
</evidence>
<feature type="transmembrane region" description="Helical" evidence="10">
    <location>
        <begin position="25"/>
        <end position="43"/>
    </location>
</feature>
<dbReference type="SMART" id="SM01079">
    <property type="entry name" value="CHASE"/>
    <property type="match status" value="1"/>
</dbReference>
<dbReference type="CDD" id="cd00082">
    <property type="entry name" value="HisKA"/>
    <property type="match status" value="1"/>
</dbReference>
<name>A0ABM7Q8V6_9GAMM</name>
<evidence type="ECO:0000256" key="8">
    <source>
        <dbReference type="ARBA" id="ARBA00022989"/>
    </source>
</evidence>
<evidence type="ECO:0000313" key="14">
    <source>
        <dbReference type="EMBL" id="BCT93875.1"/>
    </source>
</evidence>
<proteinExistence type="predicted"/>
<dbReference type="PANTHER" id="PTHR42878">
    <property type="entry name" value="TWO-COMPONENT HISTIDINE KINASE"/>
    <property type="match status" value="1"/>
</dbReference>